<dbReference type="eggNOG" id="ENOG502S3RH">
    <property type="taxonomic scope" value="Eukaryota"/>
</dbReference>
<evidence type="ECO:0000256" key="3">
    <source>
        <dbReference type="ARBA" id="ARBA00022679"/>
    </source>
</evidence>
<dbReference type="RefSeq" id="XP_008024423.1">
    <property type="nucleotide sequence ID" value="XM_008026232.1"/>
</dbReference>
<gene>
    <name evidence="4" type="ORF">SETTUDRAFT_168706</name>
</gene>
<dbReference type="GO" id="GO:0016757">
    <property type="term" value="F:glycosyltransferase activity"/>
    <property type="evidence" value="ECO:0007669"/>
    <property type="project" value="UniProtKB-KW"/>
</dbReference>
<dbReference type="EMBL" id="KB908559">
    <property type="protein sequence ID" value="EOA87895.1"/>
    <property type="molecule type" value="Genomic_DNA"/>
</dbReference>
<keyword evidence="5" id="KW-1185">Reference proteome</keyword>
<sequence>MAGPITAVNKLALASAVFVIICLLIFSTTTGLRETSTKVVEQLKESAKETTNNLCNNDRPVFGKPSLSDSFFRLYEPIRYPVDEPTYTDASGKVHEVKEDAPWWREPLRNQVLIVDIDTRIPDKENELWNEHRLNWETMKAEGDGGMVSASFMNHFFYAQIHGYDYRFINAADMEGMHNTWVKPHVLYSLLKSYKFVIFIDADATIQHLELPVEWLFNRWGITPDTSIAMPLDTRQILNGDEHASEDSRGKLALNTGVVIAQALPHTFDMLEAWKECPTSDRYPECKQWANEWSHEQKAFSEYIRYDFNPNGTNIVEIPCNDAMGYPGITDHSWITSKCTGQFIRHHTIDKHRTKKSTEAAMMQSLTDLLHQELHGKRDTYLVKEKVVTDTKGNEPELIGLSG</sequence>
<protein>
    <recommendedName>
        <fullName evidence="6">Galactosyl transferase</fullName>
    </recommendedName>
</protein>
<keyword evidence="2" id="KW-0328">Glycosyltransferase</keyword>
<dbReference type="Proteomes" id="UP000016935">
    <property type="component" value="Unassembled WGS sequence"/>
</dbReference>
<dbReference type="PANTHER" id="PTHR31306">
    <property type="entry name" value="ALPHA-1,6-MANNOSYLTRANSFERASE MNN11-RELATED"/>
    <property type="match status" value="1"/>
</dbReference>
<evidence type="ECO:0000313" key="5">
    <source>
        <dbReference type="Proteomes" id="UP000016935"/>
    </source>
</evidence>
<dbReference type="InterPro" id="IPR008630">
    <property type="entry name" value="Glyco_trans_34"/>
</dbReference>
<reference evidence="4 5" key="2">
    <citation type="journal article" date="2013" name="PLoS Genet.">
        <title>Comparative genome structure, secondary metabolite, and effector coding capacity across Cochliobolus pathogens.</title>
        <authorList>
            <person name="Condon B.J."/>
            <person name="Leng Y."/>
            <person name="Wu D."/>
            <person name="Bushley K.E."/>
            <person name="Ohm R.A."/>
            <person name="Otillar R."/>
            <person name="Martin J."/>
            <person name="Schackwitz W."/>
            <person name="Grimwood J."/>
            <person name="MohdZainudin N."/>
            <person name="Xue C."/>
            <person name="Wang R."/>
            <person name="Manning V.A."/>
            <person name="Dhillon B."/>
            <person name="Tu Z.J."/>
            <person name="Steffenson B.J."/>
            <person name="Salamov A."/>
            <person name="Sun H."/>
            <person name="Lowry S."/>
            <person name="LaButti K."/>
            <person name="Han J."/>
            <person name="Copeland A."/>
            <person name="Lindquist E."/>
            <person name="Barry K."/>
            <person name="Schmutz J."/>
            <person name="Baker S.E."/>
            <person name="Ciuffetti L.M."/>
            <person name="Grigoriev I.V."/>
            <person name="Zhong S."/>
            <person name="Turgeon B.G."/>
        </authorList>
    </citation>
    <scope>NUCLEOTIDE SEQUENCE [LARGE SCALE GENOMIC DNA]</scope>
    <source>
        <strain evidence="5">28A</strain>
    </source>
</reference>
<dbReference type="InterPro" id="IPR029044">
    <property type="entry name" value="Nucleotide-diphossugar_trans"/>
</dbReference>
<dbReference type="AlphaFoldDB" id="R0ISS0"/>
<keyword evidence="3" id="KW-0808">Transferase</keyword>
<dbReference type="PANTHER" id="PTHR31306:SF3">
    <property type="entry name" value="NUCLEOTIDE-DIPHOSPHO-SUGAR TRANSFERASE DOMAIN-CONTAINING PROTEIN"/>
    <property type="match status" value="1"/>
</dbReference>
<dbReference type="Gene3D" id="3.90.550.10">
    <property type="entry name" value="Spore Coat Polysaccharide Biosynthesis Protein SpsA, Chain A"/>
    <property type="match status" value="1"/>
</dbReference>
<evidence type="ECO:0000313" key="4">
    <source>
        <dbReference type="EMBL" id="EOA87895.1"/>
    </source>
</evidence>
<dbReference type="OrthoDB" id="3763672at2759"/>
<evidence type="ECO:0008006" key="6">
    <source>
        <dbReference type="Google" id="ProtNLM"/>
    </source>
</evidence>
<proteinExistence type="inferred from homology"/>
<evidence type="ECO:0000256" key="2">
    <source>
        <dbReference type="ARBA" id="ARBA00022676"/>
    </source>
</evidence>
<organism evidence="4 5">
    <name type="scientific">Exserohilum turcicum (strain 28A)</name>
    <name type="common">Northern leaf blight fungus</name>
    <name type="synonym">Setosphaeria turcica</name>
    <dbReference type="NCBI Taxonomy" id="671987"/>
    <lineage>
        <taxon>Eukaryota</taxon>
        <taxon>Fungi</taxon>
        <taxon>Dikarya</taxon>
        <taxon>Ascomycota</taxon>
        <taxon>Pezizomycotina</taxon>
        <taxon>Dothideomycetes</taxon>
        <taxon>Pleosporomycetidae</taxon>
        <taxon>Pleosporales</taxon>
        <taxon>Pleosporineae</taxon>
        <taxon>Pleosporaceae</taxon>
        <taxon>Exserohilum</taxon>
    </lineage>
</organism>
<dbReference type="GO" id="GO:0000139">
    <property type="term" value="C:Golgi membrane"/>
    <property type="evidence" value="ECO:0007669"/>
    <property type="project" value="TreeGrafter"/>
</dbReference>
<reference evidence="4 5" key="1">
    <citation type="journal article" date="2012" name="PLoS Pathog.">
        <title>Diverse lifestyles and strategies of plant pathogenesis encoded in the genomes of eighteen Dothideomycetes fungi.</title>
        <authorList>
            <person name="Ohm R.A."/>
            <person name="Feau N."/>
            <person name="Henrissat B."/>
            <person name="Schoch C.L."/>
            <person name="Horwitz B.A."/>
            <person name="Barry K.W."/>
            <person name="Condon B.J."/>
            <person name="Copeland A.C."/>
            <person name="Dhillon B."/>
            <person name="Glaser F."/>
            <person name="Hesse C.N."/>
            <person name="Kosti I."/>
            <person name="LaButti K."/>
            <person name="Lindquist E.A."/>
            <person name="Lucas S."/>
            <person name="Salamov A.A."/>
            <person name="Bradshaw R.E."/>
            <person name="Ciuffetti L."/>
            <person name="Hamelin R.C."/>
            <person name="Kema G.H.J."/>
            <person name="Lawrence C."/>
            <person name="Scott J.A."/>
            <person name="Spatafora J.W."/>
            <person name="Turgeon B.G."/>
            <person name="de Wit P.J.G.M."/>
            <person name="Zhong S."/>
            <person name="Goodwin S.B."/>
            <person name="Grigoriev I.V."/>
        </authorList>
    </citation>
    <scope>NUCLEOTIDE SEQUENCE [LARGE SCALE GENOMIC DNA]</scope>
    <source>
        <strain evidence="5">28A</strain>
    </source>
</reference>
<name>R0ISS0_EXST2</name>
<dbReference type="GeneID" id="19400641"/>
<dbReference type="GO" id="GO:0006487">
    <property type="term" value="P:protein N-linked glycosylation"/>
    <property type="evidence" value="ECO:0007669"/>
    <property type="project" value="TreeGrafter"/>
</dbReference>
<accession>R0ISS0</accession>
<evidence type="ECO:0000256" key="1">
    <source>
        <dbReference type="ARBA" id="ARBA00005664"/>
    </source>
</evidence>
<dbReference type="Pfam" id="PF05637">
    <property type="entry name" value="Glyco_transf_34"/>
    <property type="match status" value="1"/>
</dbReference>
<comment type="similarity">
    <text evidence="1">Belongs to the glycosyltransferase 34 family.</text>
</comment>
<dbReference type="HOGENOM" id="CLU_039661_0_0_1"/>